<dbReference type="PANTHER" id="PTHR43798">
    <property type="entry name" value="MONOACYLGLYCEROL LIPASE"/>
    <property type="match status" value="1"/>
</dbReference>
<dbReference type="GO" id="GO:0016787">
    <property type="term" value="F:hydrolase activity"/>
    <property type="evidence" value="ECO:0007669"/>
    <property type="project" value="UniProtKB-KW"/>
</dbReference>
<evidence type="ECO:0000313" key="3">
    <source>
        <dbReference type="Proteomes" id="UP001500748"/>
    </source>
</evidence>
<feature type="domain" description="AB hydrolase-1" evidence="1">
    <location>
        <begin position="64"/>
        <end position="161"/>
    </location>
</feature>
<dbReference type="Gene3D" id="3.40.50.1820">
    <property type="entry name" value="alpha/beta hydrolase"/>
    <property type="match status" value="1"/>
</dbReference>
<keyword evidence="2" id="KW-0378">Hydrolase</keyword>
<keyword evidence="3" id="KW-1185">Reference proteome</keyword>
<dbReference type="InterPro" id="IPR000073">
    <property type="entry name" value="AB_hydrolase_1"/>
</dbReference>
<gene>
    <name evidence="2" type="ORF">GCM10022423_02240</name>
</gene>
<reference evidence="3" key="1">
    <citation type="journal article" date="2019" name="Int. J. Syst. Evol. Microbiol.">
        <title>The Global Catalogue of Microorganisms (GCM) 10K type strain sequencing project: providing services to taxonomists for standard genome sequencing and annotation.</title>
        <authorList>
            <consortium name="The Broad Institute Genomics Platform"/>
            <consortium name="The Broad Institute Genome Sequencing Center for Infectious Disease"/>
            <person name="Wu L."/>
            <person name="Ma J."/>
        </authorList>
    </citation>
    <scope>NUCLEOTIDE SEQUENCE [LARGE SCALE GENOMIC DNA]</scope>
    <source>
        <strain evidence="3">JCM 17337</strain>
    </source>
</reference>
<dbReference type="Pfam" id="PF00561">
    <property type="entry name" value="Abhydrolase_1"/>
    <property type="match status" value="1"/>
</dbReference>
<accession>A0ABP7G413</accession>
<dbReference type="SUPFAM" id="SSF53474">
    <property type="entry name" value="alpha/beta-Hydrolases"/>
    <property type="match status" value="1"/>
</dbReference>
<dbReference type="InterPro" id="IPR050266">
    <property type="entry name" value="AB_hydrolase_sf"/>
</dbReference>
<sequence length="327" mass="37423">MKNILLKTAKYSISVLFLLLFAGFVYEHISRVYFNKKQPHESEYVTVNNRKIHFKKVGNSAKGTVVFESGLGGDYLHWQELQNRLSKEYTTLSYDKAGILWSDPTEDVSLKRYAADLSAVLKHTNCPKPYILVGHSFAGITLRSFIKENSKDIQGIVFVDVSHPLQLKKSSENLKKSVTPPSRQVLSFFNETGIIRLLYTFVPFTKSVPKEHIFNKNVQNYFYKIFDGLMQEMENDDKLMAEAEQINDFGDIALTVITAKYPNGVENMPDPKLTNEYLAIHNTLQKDLLQLSNKSKQVFAEKSGHYVTLQEPELIVEAVKEIEKQDK</sequence>
<dbReference type="RefSeq" id="WP_345139087.1">
    <property type="nucleotide sequence ID" value="NZ_BAABDU010000002.1"/>
</dbReference>
<comment type="caution">
    <text evidence="2">The sequence shown here is derived from an EMBL/GenBank/DDBJ whole genome shotgun (WGS) entry which is preliminary data.</text>
</comment>
<organism evidence="2 3">
    <name type="scientific">Flavobacterium ginsengiterrae</name>
    <dbReference type="NCBI Taxonomy" id="871695"/>
    <lineage>
        <taxon>Bacteria</taxon>
        <taxon>Pseudomonadati</taxon>
        <taxon>Bacteroidota</taxon>
        <taxon>Flavobacteriia</taxon>
        <taxon>Flavobacteriales</taxon>
        <taxon>Flavobacteriaceae</taxon>
        <taxon>Flavobacterium</taxon>
    </lineage>
</organism>
<dbReference type="PANTHER" id="PTHR43798:SF33">
    <property type="entry name" value="HYDROLASE, PUTATIVE (AFU_ORTHOLOGUE AFUA_2G14860)-RELATED"/>
    <property type="match status" value="1"/>
</dbReference>
<protein>
    <submittedName>
        <fullName evidence="2">Alpha/beta hydrolase</fullName>
    </submittedName>
</protein>
<dbReference type="Proteomes" id="UP001500748">
    <property type="component" value="Unassembled WGS sequence"/>
</dbReference>
<dbReference type="InterPro" id="IPR029058">
    <property type="entry name" value="AB_hydrolase_fold"/>
</dbReference>
<proteinExistence type="predicted"/>
<dbReference type="EMBL" id="BAABDU010000002">
    <property type="protein sequence ID" value="GAA3755741.1"/>
    <property type="molecule type" value="Genomic_DNA"/>
</dbReference>
<name>A0ABP7G413_9FLAO</name>
<evidence type="ECO:0000313" key="2">
    <source>
        <dbReference type="EMBL" id="GAA3755741.1"/>
    </source>
</evidence>
<evidence type="ECO:0000259" key="1">
    <source>
        <dbReference type="Pfam" id="PF00561"/>
    </source>
</evidence>